<evidence type="ECO:0000313" key="1">
    <source>
        <dbReference type="EMBL" id="MYH62398.1"/>
    </source>
</evidence>
<reference evidence="1" key="1">
    <citation type="submission" date="2019-09" db="EMBL/GenBank/DDBJ databases">
        <title>Characterisation of the sponge microbiome using genome-centric metagenomics.</title>
        <authorList>
            <person name="Engelberts J.P."/>
            <person name="Robbins S.J."/>
            <person name="De Goeij J.M."/>
            <person name="Aranda M."/>
            <person name="Bell S.C."/>
            <person name="Webster N.S."/>
        </authorList>
    </citation>
    <scope>NUCLEOTIDE SEQUENCE</scope>
    <source>
        <strain evidence="1">SB0675_bin_29</strain>
    </source>
</reference>
<sequence length="115" mass="12925">MTTIEEKLSAHEVDVGFPVVSGMEHLQMLLTRSELHRAGRLLGSEQKARLARADRKLLQQAQSFYEAIREVADLTRWREGAGGVTPEHWWWYLDVLAQLPAGTATAEVNALSVKK</sequence>
<accession>A0A6B1G266</accession>
<organism evidence="1">
    <name type="scientific">Caldilineaceae bacterium SB0675_bin_29</name>
    <dbReference type="NCBI Taxonomy" id="2605266"/>
    <lineage>
        <taxon>Bacteria</taxon>
        <taxon>Bacillati</taxon>
        <taxon>Chloroflexota</taxon>
        <taxon>Caldilineae</taxon>
        <taxon>Caldilineales</taxon>
        <taxon>Caldilineaceae</taxon>
    </lineage>
</organism>
<comment type="caution">
    <text evidence="1">The sequence shown here is derived from an EMBL/GenBank/DDBJ whole genome shotgun (WGS) entry which is preliminary data.</text>
</comment>
<name>A0A6B1G266_9CHLR</name>
<gene>
    <name evidence="1" type="ORF">F4148_11795</name>
</gene>
<proteinExistence type="predicted"/>
<dbReference type="AlphaFoldDB" id="A0A6B1G266"/>
<dbReference type="EMBL" id="VYDA01000430">
    <property type="protein sequence ID" value="MYH62398.1"/>
    <property type="molecule type" value="Genomic_DNA"/>
</dbReference>
<protein>
    <submittedName>
        <fullName evidence="1">Uncharacterized protein</fullName>
    </submittedName>
</protein>